<keyword evidence="1" id="KW-0472">Membrane</keyword>
<protein>
    <submittedName>
        <fullName evidence="2">Uncharacterized secreted protein</fullName>
    </submittedName>
</protein>
<evidence type="ECO:0000313" key="3">
    <source>
        <dbReference type="Proteomes" id="UP000308196"/>
    </source>
</evidence>
<proteinExistence type="predicted"/>
<dbReference type="GeneID" id="78464307"/>
<dbReference type="InterPro" id="IPR010634">
    <property type="entry name" value="DUF1223"/>
</dbReference>
<dbReference type="RefSeq" id="WP_028068782.1">
    <property type="nucleotide sequence ID" value="NZ_LR590484.1"/>
</dbReference>
<dbReference type="PANTHER" id="PTHR36057:SF1">
    <property type="entry name" value="LIPOPROTEIN LIPID ATTACHMENT SITE-LIKE PROTEIN, PUTATIVE (DUF1223)-RELATED"/>
    <property type="match status" value="1"/>
</dbReference>
<accession>A0A4U9VX03</accession>
<dbReference type="EMBL" id="LR590484">
    <property type="protein sequence ID" value="VTR48184.1"/>
    <property type="molecule type" value="Genomic_DNA"/>
</dbReference>
<sequence length="258" mass="29014">MKTIKDILYILSLPLIIVLIMAFKGFADDHKIANIKEANSSGKGFAVVELFTSEGCWSCPPADELIARLEKDNQNNELFILAFHVDYWDHQGWKDRFSQARFTERQKQYAQWMNLSTLYTPQLVINGKTEMVGSETGKVLKGIQSALIQSQRGNLFVKKEKSEGNRVQISYTSSSVAKHSSIVMALVQKHASSNVSAGENAGKALTHVQIVRELQYRTLKATDNFSFKLPEVQEGWEVIAFEQNQKTGEIIDATRIGL</sequence>
<organism evidence="2 3">
    <name type="scientific">Sphingobacterium thalpophilum</name>
    <dbReference type="NCBI Taxonomy" id="259"/>
    <lineage>
        <taxon>Bacteria</taxon>
        <taxon>Pseudomonadati</taxon>
        <taxon>Bacteroidota</taxon>
        <taxon>Sphingobacteriia</taxon>
        <taxon>Sphingobacteriales</taxon>
        <taxon>Sphingobacteriaceae</taxon>
        <taxon>Sphingobacterium</taxon>
    </lineage>
</organism>
<feature type="transmembrane region" description="Helical" evidence="1">
    <location>
        <begin position="7"/>
        <end position="27"/>
    </location>
</feature>
<evidence type="ECO:0000313" key="2">
    <source>
        <dbReference type="EMBL" id="VTR48184.1"/>
    </source>
</evidence>
<gene>
    <name evidence="2" type="ORF">NCTC11429_03648</name>
</gene>
<dbReference type="InterPro" id="IPR036249">
    <property type="entry name" value="Thioredoxin-like_sf"/>
</dbReference>
<name>A0A4U9VX03_9SPHI</name>
<keyword evidence="1" id="KW-0812">Transmembrane</keyword>
<keyword evidence="1" id="KW-1133">Transmembrane helix</keyword>
<dbReference type="AlphaFoldDB" id="A0A4U9VX03"/>
<reference evidence="2 3" key="1">
    <citation type="submission" date="2019-05" db="EMBL/GenBank/DDBJ databases">
        <authorList>
            <consortium name="Pathogen Informatics"/>
        </authorList>
    </citation>
    <scope>NUCLEOTIDE SEQUENCE [LARGE SCALE GENOMIC DNA]</scope>
    <source>
        <strain evidence="2 3">NCTC11429</strain>
    </source>
</reference>
<dbReference type="Pfam" id="PF06764">
    <property type="entry name" value="DUF1223"/>
    <property type="match status" value="1"/>
</dbReference>
<dbReference type="SUPFAM" id="SSF52833">
    <property type="entry name" value="Thioredoxin-like"/>
    <property type="match status" value="1"/>
</dbReference>
<dbReference type="Proteomes" id="UP000308196">
    <property type="component" value="Chromosome"/>
</dbReference>
<dbReference type="KEGG" id="stha:NCTC11429_03648"/>
<dbReference type="PANTHER" id="PTHR36057">
    <property type="match status" value="1"/>
</dbReference>
<dbReference type="STRING" id="1123265.GCA_000686625_01216"/>
<evidence type="ECO:0000256" key="1">
    <source>
        <dbReference type="SAM" id="Phobius"/>
    </source>
</evidence>